<dbReference type="AlphaFoldDB" id="A0A2M4C7U7"/>
<organism evidence="1">
    <name type="scientific">Anopheles marajoara</name>
    <dbReference type="NCBI Taxonomy" id="58244"/>
    <lineage>
        <taxon>Eukaryota</taxon>
        <taxon>Metazoa</taxon>
        <taxon>Ecdysozoa</taxon>
        <taxon>Arthropoda</taxon>
        <taxon>Hexapoda</taxon>
        <taxon>Insecta</taxon>
        <taxon>Pterygota</taxon>
        <taxon>Neoptera</taxon>
        <taxon>Endopterygota</taxon>
        <taxon>Diptera</taxon>
        <taxon>Nematocera</taxon>
        <taxon>Culicoidea</taxon>
        <taxon>Culicidae</taxon>
        <taxon>Anophelinae</taxon>
        <taxon>Anopheles</taxon>
    </lineage>
</organism>
<evidence type="ECO:0000313" key="1">
    <source>
        <dbReference type="EMBL" id="MBW61412.1"/>
    </source>
</evidence>
<protein>
    <submittedName>
        <fullName evidence="1">Putative secreted protein</fullName>
    </submittedName>
</protein>
<reference evidence="1" key="1">
    <citation type="submission" date="2018-01" db="EMBL/GenBank/DDBJ databases">
        <title>An insight into the sialome of Amazonian anophelines.</title>
        <authorList>
            <person name="Ribeiro J.M."/>
            <person name="Scarpassa V."/>
            <person name="Calvo E."/>
        </authorList>
    </citation>
    <scope>NUCLEOTIDE SEQUENCE</scope>
    <source>
        <tissue evidence="1">Salivary glands</tissue>
    </source>
</reference>
<proteinExistence type="predicted"/>
<dbReference type="EMBL" id="GGFJ01012271">
    <property type="protein sequence ID" value="MBW61412.1"/>
    <property type="molecule type" value="Transcribed_RNA"/>
</dbReference>
<accession>A0A2M4C7U7</accession>
<sequence>MLRIFFFRLVLARPPTSSSWKVLVNHGKSQLLKGHRHRHRHHHHLHHHISCSCRASSLLGGAVSQFRLKDLSACYPLVGDSGPGTGFGSTELLALMNDGDTDSERDAIRD</sequence>
<name>A0A2M4C7U7_9DIPT</name>